<evidence type="ECO:0000256" key="1">
    <source>
        <dbReference type="ARBA" id="ARBA00004370"/>
    </source>
</evidence>
<dbReference type="InterPro" id="IPR012919">
    <property type="entry name" value="SUN_dom"/>
</dbReference>
<dbReference type="OMA" id="DESHYLM"/>
<feature type="compositionally biased region" description="Acidic residues" evidence="5">
    <location>
        <begin position="108"/>
        <end position="126"/>
    </location>
</feature>
<dbReference type="PANTHER" id="PTHR12911">
    <property type="entry name" value="SAD1/UNC-84-LIKE PROTEIN-RELATED"/>
    <property type="match status" value="1"/>
</dbReference>
<evidence type="ECO:0000256" key="3">
    <source>
        <dbReference type="ARBA" id="ARBA00022989"/>
    </source>
</evidence>
<evidence type="ECO:0000313" key="9">
    <source>
        <dbReference type="Proteomes" id="UP000000689"/>
    </source>
</evidence>
<evidence type="ECO:0000256" key="4">
    <source>
        <dbReference type="ARBA" id="ARBA00023136"/>
    </source>
</evidence>
<dbReference type="Gene3D" id="2.60.120.260">
    <property type="entry name" value="Galactose-binding domain-like"/>
    <property type="match status" value="1"/>
</dbReference>
<gene>
    <name evidence="8" type="primary">NDAI0C02840</name>
    <name evidence="8" type="ordered locus">NDAI_0C02840</name>
</gene>
<feature type="transmembrane region" description="Helical" evidence="6">
    <location>
        <begin position="172"/>
        <end position="192"/>
    </location>
</feature>
<dbReference type="OrthoDB" id="4065610at2759"/>
<dbReference type="PANTHER" id="PTHR12911:SF8">
    <property type="entry name" value="KLAROID PROTEIN-RELATED"/>
    <property type="match status" value="1"/>
</dbReference>
<dbReference type="EMBL" id="HE580269">
    <property type="protein sequence ID" value="CCD23944.1"/>
    <property type="molecule type" value="Genomic_DNA"/>
</dbReference>
<feature type="domain" description="SUN" evidence="7">
    <location>
        <begin position="424"/>
        <end position="617"/>
    </location>
</feature>
<reference evidence="8 9" key="1">
    <citation type="journal article" date="2011" name="Proc. Natl. Acad. Sci. U.S.A.">
        <title>Evolutionary erosion of yeast sex chromosomes by mating-type switching accidents.</title>
        <authorList>
            <person name="Gordon J.L."/>
            <person name="Armisen D."/>
            <person name="Proux-Wera E."/>
            <person name="Oheigeartaigh S.S."/>
            <person name="Byrne K.P."/>
            <person name="Wolfe K.H."/>
        </authorList>
    </citation>
    <scope>NUCLEOTIDE SEQUENCE [LARGE SCALE GENOMIC DNA]</scope>
    <source>
        <strain evidence="9">ATCC 10597 / BCRC 20456 / CBS 421 / NBRC 0211 / NRRL Y-12639</strain>
    </source>
</reference>
<dbReference type="Proteomes" id="UP000000689">
    <property type="component" value="Chromosome 3"/>
</dbReference>
<evidence type="ECO:0000256" key="6">
    <source>
        <dbReference type="SAM" id="Phobius"/>
    </source>
</evidence>
<dbReference type="KEGG" id="ndi:NDAI_0C02840"/>
<name>G0W833_NAUDC</name>
<feature type="region of interest" description="Disordered" evidence="5">
    <location>
        <begin position="85"/>
        <end position="132"/>
    </location>
</feature>
<proteinExistence type="predicted"/>
<dbReference type="GeneID" id="11496280"/>
<organism evidence="8 9">
    <name type="scientific">Naumovozyma dairenensis (strain ATCC 10597 / BCRC 20456 / CBS 421 / NBRC 0211 / NRRL Y-12639)</name>
    <name type="common">Saccharomyces dairenensis</name>
    <dbReference type="NCBI Taxonomy" id="1071378"/>
    <lineage>
        <taxon>Eukaryota</taxon>
        <taxon>Fungi</taxon>
        <taxon>Dikarya</taxon>
        <taxon>Ascomycota</taxon>
        <taxon>Saccharomycotina</taxon>
        <taxon>Saccharomycetes</taxon>
        <taxon>Saccharomycetales</taxon>
        <taxon>Saccharomycetaceae</taxon>
        <taxon>Naumovozyma</taxon>
    </lineage>
</organism>
<evidence type="ECO:0000256" key="5">
    <source>
        <dbReference type="SAM" id="MobiDB-lite"/>
    </source>
</evidence>
<dbReference type="InterPro" id="IPR045119">
    <property type="entry name" value="SUN1-5"/>
</dbReference>
<comment type="subcellular location">
    <subcellularLocation>
        <location evidence="1">Membrane</location>
    </subcellularLocation>
</comment>
<evidence type="ECO:0000259" key="7">
    <source>
        <dbReference type="PROSITE" id="PS51469"/>
    </source>
</evidence>
<dbReference type="AlphaFoldDB" id="G0W833"/>
<dbReference type="HOGENOM" id="CLU_435512_0_0_1"/>
<keyword evidence="9" id="KW-1185">Reference proteome</keyword>
<sequence length="628" mass="71679">MAHRESSYIGVPDDDGMSGEYDHTPYLIGITASPLRNKYRDMLMQKVEQFDGIDSQNKENKNATDDAGNSSYDEWINFEPSFQKQRSFSGESSEEEFTINSSLGDVIYTDDDDADDFTDNEEEPQEEPVYSEGSNYYYDGNENEDFAEDPMLTHLTSILSHLARVSTLKKILSAKFLLMIAITMAVASGILFNHPNRSNLDSTTVNAQRFKNENNSALMLQKQLDHISRELSQRNQNIKLAMNQRITILISQLEKNIKSVIPTNEKKIAQDLDILNRDLKFISSIISSRKLENKKGDRKNMLPNEIDILINNNITGKQQSSLITDPKLQDFVVNTRSALKSIFRLEPNIDLLNIRAVLDNYTSSDAMDYVTREYMSNIVSKSFSKTKSDILDYLNLEIHSLRGKQCDDETSIKAFISQLIDSLTVHVDNELDYGTLEQGSQILPYLTSRSYRRSQYNSNPLTAFQSNELFYCKSEPSCSIAIRFKEPIYLTSLKYSHGRFTNNVHALNSAPKIIVVYIKLHTKDAMILKTFVESAYKHSRSSNSEGNIFYDKDKSYIKISESVYDLANNKITQDLSLPLWFTNMKLPVRSIIFEVHENYGHTQYTAFGKVSINGITQEDLNLMIGEND</sequence>
<keyword evidence="2 6" id="KW-0812">Transmembrane</keyword>
<dbReference type="PROSITE" id="PS51469">
    <property type="entry name" value="SUN"/>
    <property type="match status" value="1"/>
</dbReference>
<keyword evidence="3 6" id="KW-1133">Transmembrane helix</keyword>
<dbReference type="RefSeq" id="XP_003669187.1">
    <property type="nucleotide sequence ID" value="XM_003669139.1"/>
</dbReference>
<dbReference type="eggNOG" id="ENOG502QSZA">
    <property type="taxonomic scope" value="Eukaryota"/>
</dbReference>
<protein>
    <recommendedName>
        <fullName evidence="7">SUN domain-containing protein</fullName>
    </recommendedName>
</protein>
<dbReference type="GO" id="GO:0034993">
    <property type="term" value="C:meiotic nuclear membrane microtubule tethering complex"/>
    <property type="evidence" value="ECO:0007669"/>
    <property type="project" value="TreeGrafter"/>
</dbReference>
<accession>G0W833</accession>
<evidence type="ECO:0000256" key="2">
    <source>
        <dbReference type="ARBA" id="ARBA00022692"/>
    </source>
</evidence>
<dbReference type="GO" id="GO:0043495">
    <property type="term" value="F:protein-membrane adaptor activity"/>
    <property type="evidence" value="ECO:0007669"/>
    <property type="project" value="TreeGrafter"/>
</dbReference>
<keyword evidence="4 6" id="KW-0472">Membrane</keyword>
<evidence type="ECO:0000313" key="8">
    <source>
        <dbReference type="EMBL" id="CCD23944.1"/>
    </source>
</evidence>
<feature type="region of interest" description="Disordered" evidence="5">
    <location>
        <begin position="50"/>
        <end position="70"/>
    </location>
</feature>